<reference evidence="2" key="1">
    <citation type="submission" date="2012-11" db="EMBL/GenBank/DDBJ databases">
        <authorList>
            <person name="Lucero-Rivera Y.E."/>
            <person name="Tovar-Ramirez D."/>
        </authorList>
    </citation>
    <scope>NUCLEOTIDE SEQUENCE [LARGE SCALE GENOMIC DNA]</scope>
    <source>
        <strain evidence="2">Araruama</strain>
    </source>
</reference>
<dbReference type="AlphaFoldDB" id="A0A1V1NVZ4"/>
<dbReference type="EMBL" id="ATBP01001783">
    <property type="protein sequence ID" value="ETR66733.1"/>
    <property type="molecule type" value="Genomic_DNA"/>
</dbReference>
<name>A0A1V1NVZ4_9BACT</name>
<sequence>MRGTEFSVSWITQSIESGKIKYGTRIADYLHWKTVPDDRGQQTVDDIHYVTIKNLMPHTNYYYEIVSGNTINNNNGRYYLVNTGPALIPSGESCQPAGKVYKNKENDLLAYDSIVYVRILGENGSDASALESVPVTPETSGFWFMDLINFRTRDHTGFYPFECGISTIEVQAQSAGNAFSIMTIKAVDYLISESPSIDFSKSGPIQFISTTSDIIRGQPGGKFSLHLDYHTSGNPQFNDFGIRVHYNSNQLQFTDVSNAYTGLYAPLNQAETQNENDNNPSTNFFVTLMWPNTENRLSNVWESIRLGTINFIINDQLVFGDTGKINIVTMDTSNRLVAPSVTLKVVPYNLDIDCNGQVDALTDGLLILRYLFGFSSDDNILKSGTNTSFLNGVVDTEHGRCITEAEIVHNIKQLMPQ</sequence>
<gene>
    <name evidence="1" type="ORF">OMM_05509</name>
</gene>
<evidence type="ECO:0008006" key="3">
    <source>
        <dbReference type="Google" id="ProtNLM"/>
    </source>
</evidence>
<dbReference type="Proteomes" id="UP000189670">
    <property type="component" value="Unassembled WGS sequence"/>
</dbReference>
<dbReference type="InterPro" id="IPR008963">
    <property type="entry name" value="Purple_acid_Pase-like_N"/>
</dbReference>
<accession>A0A1V1NVZ4</accession>
<evidence type="ECO:0000313" key="2">
    <source>
        <dbReference type="Proteomes" id="UP000189670"/>
    </source>
</evidence>
<dbReference type="GO" id="GO:0003993">
    <property type="term" value="F:acid phosphatase activity"/>
    <property type="evidence" value="ECO:0007669"/>
    <property type="project" value="InterPro"/>
</dbReference>
<dbReference type="GO" id="GO:0046872">
    <property type="term" value="F:metal ion binding"/>
    <property type="evidence" value="ECO:0007669"/>
    <property type="project" value="InterPro"/>
</dbReference>
<dbReference type="SUPFAM" id="SSF49363">
    <property type="entry name" value="Purple acid phosphatase, N-terminal domain"/>
    <property type="match status" value="1"/>
</dbReference>
<evidence type="ECO:0000313" key="1">
    <source>
        <dbReference type="EMBL" id="ETR66733.1"/>
    </source>
</evidence>
<dbReference type="Gene3D" id="2.60.40.380">
    <property type="entry name" value="Purple acid phosphatase-like, N-terminal"/>
    <property type="match status" value="1"/>
</dbReference>
<protein>
    <recommendedName>
        <fullName evidence="3">Dockerin domain-containing protein</fullName>
    </recommendedName>
</protein>
<comment type="caution">
    <text evidence="1">The sequence shown here is derived from an EMBL/GenBank/DDBJ whole genome shotgun (WGS) entry which is preliminary data.</text>
</comment>
<organism evidence="1 2">
    <name type="scientific">Candidatus Magnetoglobus multicellularis str. Araruama</name>
    <dbReference type="NCBI Taxonomy" id="890399"/>
    <lineage>
        <taxon>Bacteria</taxon>
        <taxon>Pseudomonadati</taxon>
        <taxon>Thermodesulfobacteriota</taxon>
        <taxon>Desulfobacteria</taxon>
        <taxon>Desulfobacterales</taxon>
        <taxon>Desulfobacteraceae</taxon>
        <taxon>Candidatus Magnetoglobus</taxon>
    </lineage>
</organism>
<proteinExistence type="predicted"/>